<dbReference type="GO" id="GO:1905515">
    <property type="term" value="P:non-motile cilium assembly"/>
    <property type="evidence" value="ECO:0007669"/>
    <property type="project" value="TreeGrafter"/>
</dbReference>
<dbReference type="Proteomes" id="UP000663824">
    <property type="component" value="Unassembled WGS sequence"/>
</dbReference>
<gene>
    <name evidence="4" type="ORF">CJN711_LOCUS27508</name>
    <name evidence="3" type="ORF">KQP761_LOCUS5529</name>
    <name evidence="5" type="ORF">MBJ925_LOCUS7228</name>
    <name evidence="8" type="ORF">UXM345_LOCUS11200</name>
    <name evidence="7" type="ORF">WKI299_LOCUS24121</name>
    <name evidence="6" type="ORF">XDN619_LOCUS16849</name>
</gene>
<dbReference type="EMBL" id="CAJNRF010010349">
    <property type="protein sequence ID" value="CAF2119735.1"/>
    <property type="molecule type" value="Genomic_DNA"/>
</dbReference>
<accession>A0A815TV81</accession>
<feature type="compositionally biased region" description="Polar residues" evidence="2">
    <location>
        <begin position="496"/>
        <end position="505"/>
    </location>
</feature>
<evidence type="ECO:0000313" key="6">
    <source>
        <dbReference type="EMBL" id="CAF2092215.1"/>
    </source>
</evidence>
<dbReference type="AlphaFoldDB" id="A0A815TV81"/>
<sequence>MSGEDIVREQFSALQKQQKERLNQLKEKSTKKKVSTVDASVSMNLEVDSGPFPIEENNNLIASVIASQQESLNEQIRELRDENGRLRKLLAEKDYEVGYLRRIQEEERQAFIGTNTVGGDAIATKVVELSKKNRELSSELESERAKLKKLSIKCKELESINNKTQGDIQRTSVVVDENKAEKELKELRDKVKDLQARHTEAKSQLDITKQELKKTQKALEKEVGDSVNIQAILNGTVNWRGRQQQILALQDKVNELKARTNMISTNGFNEDWDGNSLGSKYDDTMSVAQQRHRDDIRRIERDRKDLFEQQKQEIQSIRNEQQALKDKFEQSKTRNTILSNEVKTLREQLRASLEKSKHDDELVAVLLKQQQQMKVTHEQLQKDLDMKSKMNAELEQTQKLDQMKQTNMIKQLQLVLDQKETKLRELEMHLDENRIDYEKDDTEISSTFVKPDESLAFVNITSRHTPMQSVTLAPMQLTALKHSTTDPVLNRLEKNGFTNTSSSRPPSAANAKRTSEDNDLKCINSALEVERNRLVDFIQTLQKRLDNANSQIVDRENKLIEQRKVNVRLEKDMDKVKLDLNNVKNRTVKGRGTVPSLPKSVSMMSDSRETIEELEMRLSLKAEENDALKNAMKSMLDAKEEDLKLYNETIQSVKDIFLQGIQHYKPLQTTRGST</sequence>
<dbReference type="Proteomes" id="UP000663842">
    <property type="component" value="Unassembled WGS sequence"/>
</dbReference>
<dbReference type="Proteomes" id="UP000663856">
    <property type="component" value="Unassembled WGS sequence"/>
</dbReference>
<dbReference type="Proteomes" id="UP000663834">
    <property type="component" value="Unassembled WGS sequence"/>
</dbReference>
<dbReference type="EMBL" id="CAJOBF010001102">
    <property type="protein sequence ID" value="CAF3913292.1"/>
    <property type="molecule type" value="Genomic_DNA"/>
</dbReference>
<evidence type="ECO:0000313" key="4">
    <source>
        <dbReference type="EMBL" id="CAF1505731.1"/>
    </source>
</evidence>
<feature type="coiled-coil region" evidence="1">
    <location>
        <begin position="126"/>
        <end position="222"/>
    </location>
</feature>
<comment type="caution">
    <text evidence="4">The sequence shown here is derived from an EMBL/GenBank/DDBJ whole genome shotgun (WGS) entry which is preliminary data.</text>
</comment>
<dbReference type="InterPro" id="IPR038929">
    <property type="entry name" value="CCDC13"/>
</dbReference>
<proteinExistence type="predicted"/>
<evidence type="ECO:0000256" key="1">
    <source>
        <dbReference type="SAM" id="Coils"/>
    </source>
</evidence>
<dbReference type="GO" id="GO:0034451">
    <property type="term" value="C:centriolar satellite"/>
    <property type="evidence" value="ECO:0007669"/>
    <property type="project" value="TreeGrafter"/>
</dbReference>
<dbReference type="PANTHER" id="PTHR31935:SF1">
    <property type="entry name" value="COILED-COIL DOMAIN-CONTAINING PROTEIN 13"/>
    <property type="match status" value="1"/>
</dbReference>
<reference evidence="4" key="1">
    <citation type="submission" date="2021-02" db="EMBL/GenBank/DDBJ databases">
        <authorList>
            <person name="Nowell W R."/>
        </authorList>
    </citation>
    <scope>NUCLEOTIDE SEQUENCE</scope>
</reference>
<dbReference type="EMBL" id="CAJNOW010001432">
    <property type="protein sequence ID" value="CAF1316578.1"/>
    <property type="molecule type" value="Genomic_DNA"/>
</dbReference>
<dbReference type="Proteomes" id="UP000663887">
    <property type="component" value="Unassembled WGS sequence"/>
</dbReference>
<keyword evidence="1" id="KW-0175">Coiled coil</keyword>
<dbReference type="OrthoDB" id="10258312at2759"/>
<evidence type="ECO:0000313" key="8">
    <source>
        <dbReference type="EMBL" id="CAF3913292.1"/>
    </source>
</evidence>
<evidence type="ECO:0000313" key="9">
    <source>
        <dbReference type="Proteomes" id="UP000663855"/>
    </source>
</evidence>
<feature type="coiled-coil region" evidence="1">
    <location>
        <begin position="62"/>
        <end position="92"/>
    </location>
</feature>
<evidence type="ECO:0000256" key="2">
    <source>
        <dbReference type="SAM" id="MobiDB-lite"/>
    </source>
</evidence>
<evidence type="ECO:0000313" key="3">
    <source>
        <dbReference type="EMBL" id="CAF1316578.1"/>
    </source>
</evidence>
<evidence type="ECO:0000313" key="7">
    <source>
        <dbReference type="EMBL" id="CAF2119735.1"/>
    </source>
</evidence>
<evidence type="ECO:0000313" key="5">
    <source>
        <dbReference type="EMBL" id="CAF1979844.1"/>
    </source>
</evidence>
<dbReference type="Proteomes" id="UP000663855">
    <property type="component" value="Unassembled WGS sequence"/>
</dbReference>
<dbReference type="PANTHER" id="PTHR31935">
    <property type="entry name" value="COILED-COIL DOMAIN-CONTAINING PROTEIN 13"/>
    <property type="match status" value="1"/>
</dbReference>
<dbReference type="EMBL" id="CAJNRG010007205">
    <property type="protein sequence ID" value="CAF2092215.1"/>
    <property type="molecule type" value="Genomic_DNA"/>
</dbReference>
<protein>
    <recommendedName>
        <fullName evidence="10">Coiled-coil domain-containing protein 13</fullName>
    </recommendedName>
</protein>
<dbReference type="GO" id="GO:0031122">
    <property type="term" value="P:cytoplasmic microtubule organization"/>
    <property type="evidence" value="ECO:0007669"/>
    <property type="project" value="TreeGrafter"/>
</dbReference>
<dbReference type="EMBL" id="CAJNRE010002472">
    <property type="protein sequence ID" value="CAF1979844.1"/>
    <property type="molecule type" value="Genomic_DNA"/>
</dbReference>
<name>A0A815TV81_9BILA</name>
<feature type="coiled-coil region" evidence="1">
    <location>
        <begin position="538"/>
        <end position="656"/>
    </location>
</feature>
<feature type="region of interest" description="Disordered" evidence="2">
    <location>
        <begin position="492"/>
        <end position="516"/>
    </location>
</feature>
<dbReference type="EMBL" id="CAJNOV010013005">
    <property type="protein sequence ID" value="CAF1505731.1"/>
    <property type="molecule type" value="Genomic_DNA"/>
</dbReference>
<evidence type="ECO:0008006" key="10">
    <source>
        <dbReference type="Google" id="ProtNLM"/>
    </source>
</evidence>
<organism evidence="4 9">
    <name type="scientific">Rotaria magnacalcarata</name>
    <dbReference type="NCBI Taxonomy" id="392030"/>
    <lineage>
        <taxon>Eukaryota</taxon>
        <taxon>Metazoa</taxon>
        <taxon>Spiralia</taxon>
        <taxon>Gnathifera</taxon>
        <taxon>Rotifera</taxon>
        <taxon>Eurotatoria</taxon>
        <taxon>Bdelloidea</taxon>
        <taxon>Philodinida</taxon>
        <taxon>Philodinidae</taxon>
        <taxon>Rotaria</taxon>
    </lineage>
</organism>
<feature type="coiled-coil region" evidence="1">
    <location>
        <begin position="289"/>
        <end position="436"/>
    </location>
</feature>